<evidence type="ECO:0000256" key="1">
    <source>
        <dbReference type="SAM" id="MobiDB-lite"/>
    </source>
</evidence>
<feature type="region of interest" description="Disordered" evidence="1">
    <location>
        <begin position="192"/>
        <end position="224"/>
    </location>
</feature>
<protein>
    <submittedName>
        <fullName evidence="2">Uncharacterized protein</fullName>
    </submittedName>
</protein>
<evidence type="ECO:0000313" key="2">
    <source>
        <dbReference type="EMBL" id="KAL2632992.1"/>
    </source>
</evidence>
<name>A0ABD1YUE1_9MARC</name>
<sequence>MRSTHSAARAKKLKVMAIPSIEVQEPQLGCQRKGKSSIGAVGGLSCHRMNQDEYELIIGYVASFRKAKEWSKSTNAGLTEEELERGMTIEGKLNKKCPFYFRMHALFGHHANIEPPVLADGGLSNNEDLSEEQYEDDLIADRDGDEVEIHPPVEDDIHMDADTQPSVNPQISKMKELIAASQPYVVIGKVASGRTRSSLQHPEEDNNNRTGRNEEKGPSGHKSNLIHVYEESVQEKTQYRKAALDAKESFREAMLTEMRMARA</sequence>
<dbReference type="EMBL" id="JBHFFA010000003">
    <property type="protein sequence ID" value="KAL2632992.1"/>
    <property type="molecule type" value="Genomic_DNA"/>
</dbReference>
<keyword evidence="3" id="KW-1185">Reference proteome</keyword>
<reference evidence="2 3" key="1">
    <citation type="submission" date="2024-09" db="EMBL/GenBank/DDBJ databases">
        <title>Chromosome-scale assembly of Riccia fluitans.</title>
        <authorList>
            <person name="Paukszto L."/>
            <person name="Sawicki J."/>
            <person name="Karawczyk K."/>
            <person name="Piernik-Szablinska J."/>
            <person name="Szczecinska M."/>
            <person name="Mazdziarz M."/>
        </authorList>
    </citation>
    <scope>NUCLEOTIDE SEQUENCE [LARGE SCALE GENOMIC DNA]</scope>
    <source>
        <strain evidence="2">Rf_01</strain>
        <tissue evidence="2">Aerial parts of the thallus</tissue>
    </source>
</reference>
<feature type="compositionally biased region" description="Basic and acidic residues" evidence="1">
    <location>
        <begin position="201"/>
        <end position="218"/>
    </location>
</feature>
<gene>
    <name evidence="2" type="ORF">R1flu_004471</name>
</gene>
<comment type="caution">
    <text evidence="2">The sequence shown here is derived from an EMBL/GenBank/DDBJ whole genome shotgun (WGS) entry which is preliminary data.</text>
</comment>
<dbReference type="AlphaFoldDB" id="A0ABD1YUE1"/>
<accession>A0ABD1YUE1</accession>
<dbReference type="Proteomes" id="UP001605036">
    <property type="component" value="Unassembled WGS sequence"/>
</dbReference>
<organism evidence="2 3">
    <name type="scientific">Riccia fluitans</name>
    <dbReference type="NCBI Taxonomy" id="41844"/>
    <lineage>
        <taxon>Eukaryota</taxon>
        <taxon>Viridiplantae</taxon>
        <taxon>Streptophyta</taxon>
        <taxon>Embryophyta</taxon>
        <taxon>Marchantiophyta</taxon>
        <taxon>Marchantiopsida</taxon>
        <taxon>Marchantiidae</taxon>
        <taxon>Marchantiales</taxon>
        <taxon>Ricciaceae</taxon>
        <taxon>Riccia</taxon>
    </lineage>
</organism>
<evidence type="ECO:0000313" key="3">
    <source>
        <dbReference type="Proteomes" id="UP001605036"/>
    </source>
</evidence>
<proteinExistence type="predicted"/>